<accession>A0A916T3W1</accession>
<sequence length="73" mass="8096">MARDTDDIEREIERAREELATTLDTLADRANPQRLAEDAKTTVMTFLNQPTVKYPLIGVGVLVAALVIKKIVS</sequence>
<gene>
    <name evidence="1" type="ORF">GCM10011489_18990</name>
</gene>
<keyword evidence="2" id="KW-1185">Reference proteome</keyword>
<dbReference type="Proteomes" id="UP000621454">
    <property type="component" value="Unassembled WGS sequence"/>
</dbReference>
<evidence type="ECO:0008006" key="3">
    <source>
        <dbReference type="Google" id="ProtNLM"/>
    </source>
</evidence>
<evidence type="ECO:0000313" key="2">
    <source>
        <dbReference type="Proteomes" id="UP000621454"/>
    </source>
</evidence>
<evidence type="ECO:0000313" key="1">
    <source>
        <dbReference type="EMBL" id="GGB30957.1"/>
    </source>
</evidence>
<protein>
    <recommendedName>
        <fullName evidence="3">DUF3618 domain-containing protein</fullName>
    </recommendedName>
</protein>
<proteinExistence type="predicted"/>
<organism evidence="1 2">
    <name type="scientific">Gordonia jinhuaensis</name>
    <dbReference type="NCBI Taxonomy" id="1517702"/>
    <lineage>
        <taxon>Bacteria</taxon>
        <taxon>Bacillati</taxon>
        <taxon>Actinomycetota</taxon>
        <taxon>Actinomycetes</taxon>
        <taxon>Mycobacteriales</taxon>
        <taxon>Gordoniaceae</taxon>
        <taxon>Gordonia</taxon>
    </lineage>
</organism>
<name>A0A916T3W1_9ACTN</name>
<dbReference type="AlphaFoldDB" id="A0A916T3W1"/>
<dbReference type="EMBL" id="BMGC01000010">
    <property type="protein sequence ID" value="GGB30957.1"/>
    <property type="molecule type" value="Genomic_DNA"/>
</dbReference>
<dbReference type="Pfam" id="PF12277">
    <property type="entry name" value="DUF3618"/>
    <property type="match status" value="1"/>
</dbReference>
<dbReference type="RefSeq" id="WP_188586349.1">
    <property type="nucleotide sequence ID" value="NZ_BMGC01000010.1"/>
</dbReference>
<reference evidence="1" key="2">
    <citation type="submission" date="2020-09" db="EMBL/GenBank/DDBJ databases">
        <authorList>
            <person name="Sun Q."/>
            <person name="Zhou Y."/>
        </authorList>
    </citation>
    <scope>NUCLEOTIDE SEQUENCE</scope>
    <source>
        <strain evidence="1">CGMCC 1.12827</strain>
    </source>
</reference>
<dbReference type="InterPro" id="IPR022062">
    <property type="entry name" value="DUF3618"/>
</dbReference>
<reference evidence="1" key="1">
    <citation type="journal article" date="2014" name="Int. J. Syst. Evol. Microbiol.">
        <title>Complete genome sequence of Corynebacterium casei LMG S-19264T (=DSM 44701T), isolated from a smear-ripened cheese.</title>
        <authorList>
            <consortium name="US DOE Joint Genome Institute (JGI-PGF)"/>
            <person name="Walter F."/>
            <person name="Albersmeier A."/>
            <person name="Kalinowski J."/>
            <person name="Ruckert C."/>
        </authorList>
    </citation>
    <scope>NUCLEOTIDE SEQUENCE</scope>
    <source>
        <strain evidence="1">CGMCC 1.12827</strain>
    </source>
</reference>
<comment type="caution">
    <text evidence="1">The sequence shown here is derived from an EMBL/GenBank/DDBJ whole genome shotgun (WGS) entry which is preliminary data.</text>
</comment>